<dbReference type="InterPro" id="IPR041218">
    <property type="entry name" value="DUF5606"/>
</dbReference>
<accession>A0A364Y057</accession>
<evidence type="ECO:0008006" key="5">
    <source>
        <dbReference type="Google" id="ProtNLM"/>
    </source>
</evidence>
<dbReference type="Pfam" id="PF18347">
    <property type="entry name" value="DUF5606"/>
    <property type="match status" value="1"/>
</dbReference>
<sequence>MTLAEIATIAGKGGLFKVVAPTKSGVILESLDESKTKLVATSNHRLSLLNEISIYTTTKEGTVALNDVLKKMHADFGNDLGVDGSADASELKSFMKAILPEYDEDRVYVSDIKKLVKWYELILKNAPEILTAAAAE</sequence>
<protein>
    <recommendedName>
        <fullName evidence="5">DUF5606 domain-containing protein</fullName>
    </recommendedName>
</protein>
<dbReference type="EMBL" id="QMFY01000013">
    <property type="protein sequence ID" value="RAV99108.1"/>
    <property type="molecule type" value="Genomic_DNA"/>
</dbReference>
<evidence type="ECO:0000259" key="2">
    <source>
        <dbReference type="Pfam" id="PF21186"/>
    </source>
</evidence>
<proteinExistence type="predicted"/>
<name>A0A364Y057_9BACT</name>
<dbReference type="Proteomes" id="UP000251889">
    <property type="component" value="Unassembled WGS sequence"/>
</dbReference>
<gene>
    <name evidence="3" type="ORF">DQQ10_21165</name>
</gene>
<organism evidence="3 4">
    <name type="scientific">Pseudochryseolinea flava</name>
    <dbReference type="NCBI Taxonomy" id="2059302"/>
    <lineage>
        <taxon>Bacteria</taxon>
        <taxon>Pseudomonadati</taxon>
        <taxon>Bacteroidota</taxon>
        <taxon>Cytophagia</taxon>
        <taxon>Cytophagales</taxon>
        <taxon>Fulvivirgaceae</taxon>
        <taxon>Pseudochryseolinea</taxon>
    </lineage>
</organism>
<keyword evidence="4" id="KW-1185">Reference proteome</keyword>
<dbReference type="Gene3D" id="2.30.30.730">
    <property type="match status" value="1"/>
</dbReference>
<dbReference type="InterPro" id="IPR049282">
    <property type="entry name" value="BVU_3817_N_sf"/>
</dbReference>
<dbReference type="RefSeq" id="WP_112748920.1">
    <property type="nucleotide sequence ID" value="NZ_QMFY01000013.1"/>
</dbReference>
<dbReference type="InterPro" id="IPR049281">
    <property type="entry name" value="BVU_3817-like_C_sf"/>
</dbReference>
<reference evidence="3 4" key="1">
    <citation type="submission" date="2018-06" db="EMBL/GenBank/DDBJ databases">
        <title>Chryseolinea flavus sp. nov., a member of the phylum Bacteroidetes isolated from soil.</title>
        <authorList>
            <person name="Li Y."/>
            <person name="Wang J."/>
        </authorList>
    </citation>
    <scope>NUCLEOTIDE SEQUENCE [LARGE SCALE GENOMIC DNA]</scope>
    <source>
        <strain evidence="3 4">SDU1-6</strain>
    </source>
</reference>
<feature type="domain" description="DUF5606" evidence="1">
    <location>
        <begin position="3"/>
        <end position="49"/>
    </location>
</feature>
<dbReference type="Gene3D" id="1.10.10.1650">
    <property type="match status" value="1"/>
</dbReference>
<evidence type="ECO:0000259" key="1">
    <source>
        <dbReference type="Pfam" id="PF18347"/>
    </source>
</evidence>
<comment type="caution">
    <text evidence="3">The sequence shown here is derived from an EMBL/GenBank/DDBJ whole genome shotgun (WGS) entry which is preliminary data.</text>
</comment>
<evidence type="ECO:0000313" key="4">
    <source>
        <dbReference type="Proteomes" id="UP000251889"/>
    </source>
</evidence>
<dbReference type="Pfam" id="PF21186">
    <property type="entry name" value="DUF6852"/>
    <property type="match status" value="1"/>
</dbReference>
<dbReference type="OrthoDB" id="675198at2"/>
<dbReference type="AlphaFoldDB" id="A0A364Y057"/>
<dbReference type="InterPro" id="IPR049280">
    <property type="entry name" value="DUF6852"/>
</dbReference>
<evidence type="ECO:0000313" key="3">
    <source>
        <dbReference type="EMBL" id="RAV99108.1"/>
    </source>
</evidence>
<feature type="domain" description="DUF6852" evidence="2">
    <location>
        <begin position="52"/>
        <end position="122"/>
    </location>
</feature>